<dbReference type="PANTHER" id="PTHR31790:SF535">
    <property type="entry name" value="F-BOX PROTEIN CPR30-LIKE"/>
    <property type="match status" value="1"/>
</dbReference>
<proteinExistence type="predicted"/>
<dbReference type="InterPro" id="IPR052361">
    <property type="entry name" value="F-box_domain"/>
</dbReference>
<evidence type="ECO:0000313" key="1">
    <source>
        <dbReference type="EMBL" id="KAK4341333.1"/>
    </source>
</evidence>
<dbReference type="InterPro" id="IPR036047">
    <property type="entry name" value="F-box-like_dom_sf"/>
</dbReference>
<dbReference type="Proteomes" id="UP001291623">
    <property type="component" value="Unassembled WGS sequence"/>
</dbReference>
<organism evidence="1 2">
    <name type="scientific">Anisodus tanguticus</name>
    <dbReference type="NCBI Taxonomy" id="243964"/>
    <lineage>
        <taxon>Eukaryota</taxon>
        <taxon>Viridiplantae</taxon>
        <taxon>Streptophyta</taxon>
        <taxon>Embryophyta</taxon>
        <taxon>Tracheophyta</taxon>
        <taxon>Spermatophyta</taxon>
        <taxon>Magnoliopsida</taxon>
        <taxon>eudicotyledons</taxon>
        <taxon>Gunneridae</taxon>
        <taxon>Pentapetalae</taxon>
        <taxon>asterids</taxon>
        <taxon>lamiids</taxon>
        <taxon>Solanales</taxon>
        <taxon>Solanaceae</taxon>
        <taxon>Solanoideae</taxon>
        <taxon>Hyoscyameae</taxon>
        <taxon>Anisodus</taxon>
    </lineage>
</organism>
<dbReference type="AlphaFoldDB" id="A0AAE1UR06"/>
<evidence type="ECO:0000313" key="2">
    <source>
        <dbReference type="Proteomes" id="UP001291623"/>
    </source>
</evidence>
<accession>A0AAE1UR06</accession>
<keyword evidence="2" id="KW-1185">Reference proteome</keyword>
<gene>
    <name evidence="1" type="ORF">RND71_039834</name>
</gene>
<dbReference type="EMBL" id="JAVYJV010000022">
    <property type="protein sequence ID" value="KAK4341333.1"/>
    <property type="molecule type" value="Genomic_DNA"/>
</dbReference>
<name>A0AAE1UR06_9SOLA</name>
<protein>
    <recommendedName>
        <fullName evidence="3">F-box domain-containing protein</fullName>
    </recommendedName>
</protein>
<sequence>MESKGDESFRQHPRRIKPKNRSQFLSTSMQDSSRLMISTLPLELITEILLKLPVKSLMQLTWLQISRDCGFCQWIDLSYQWGKRIAFRNPTVRKYKKLCDSRPRLKSYNIVRYDFGYDELHDDYKVVVGNHCKFVNGKLHWAAINCLHENNGRGSPSIISVDMANEKWGKVEQPACVEGDFSLRLGVLENDLSVLYNYYTTRIDVWVMKEYGLKNLGQKCVSSNVPVILRGLWFSKYLCMLNKREILLGFGSTSMIYNSKDATIKYAEITNFDSLILTCKIGSKAKAIEEMCCPNHETWVGLSVNREL</sequence>
<evidence type="ECO:0008006" key="3">
    <source>
        <dbReference type="Google" id="ProtNLM"/>
    </source>
</evidence>
<comment type="caution">
    <text evidence="1">The sequence shown here is derived from an EMBL/GenBank/DDBJ whole genome shotgun (WGS) entry which is preliminary data.</text>
</comment>
<dbReference type="PANTHER" id="PTHR31790">
    <property type="entry name" value="OS02G0783600 PROTEIN"/>
    <property type="match status" value="1"/>
</dbReference>
<dbReference type="SUPFAM" id="SSF81383">
    <property type="entry name" value="F-box domain"/>
    <property type="match status" value="1"/>
</dbReference>
<reference evidence="1" key="1">
    <citation type="submission" date="2023-12" db="EMBL/GenBank/DDBJ databases">
        <title>Genome assembly of Anisodus tanguticus.</title>
        <authorList>
            <person name="Wang Y.-J."/>
        </authorList>
    </citation>
    <scope>NUCLEOTIDE SEQUENCE</scope>
    <source>
        <strain evidence="1">KB-2021</strain>
        <tissue evidence="1">Leaf</tissue>
    </source>
</reference>